<dbReference type="InterPro" id="IPR036273">
    <property type="entry name" value="CRAL/TRIO_N_dom_sf"/>
</dbReference>
<dbReference type="CDD" id="cd00170">
    <property type="entry name" value="SEC14"/>
    <property type="match status" value="1"/>
</dbReference>
<sequence length="349" mass="38922">MASAESGSETYTALDVELSGHSGHLSAKQQEALVAFKERIVKAGVYRPGAPAQADTPATLPSHDDITLLRFLRGKSFDPVAASTQFKQAEDWRKANNVGKVYSSITPEDLVHTRLFFPRWTGRRDKFGHPLYVWSLKTVGPFVKELNDLPPERRHERMIALYENLRLFTMRLASCLPSASHPTPISSTSNIIDLDGVSLSLIWSVRSHLQASASLASTIYPEFIAKLWVVNAPFFFPRAWDLVKGFFDEGTRNKLLILGANPGPDLLKYVEPENLPKLYGGELDWSLTDPPLLDEPARNLLQKDEFPNGPFVFVADSPTTGRIVNFDPEDSSLELQKDFFEPSAEEPAP</sequence>
<protein>
    <submittedName>
        <fullName evidence="2">CRAL/TRIO domain-containing protein</fullName>
    </submittedName>
</protein>
<proteinExistence type="predicted"/>
<evidence type="ECO:0000259" key="1">
    <source>
        <dbReference type="PROSITE" id="PS50191"/>
    </source>
</evidence>
<dbReference type="InterPro" id="IPR011074">
    <property type="entry name" value="CRAL/TRIO_N_dom"/>
</dbReference>
<organism evidence="2 3">
    <name type="scientific">Exidia glandulosa HHB12029</name>
    <dbReference type="NCBI Taxonomy" id="1314781"/>
    <lineage>
        <taxon>Eukaryota</taxon>
        <taxon>Fungi</taxon>
        <taxon>Dikarya</taxon>
        <taxon>Basidiomycota</taxon>
        <taxon>Agaricomycotina</taxon>
        <taxon>Agaricomycetes</taxon>
        <taxon>Auriculariales</taxon>
        <taxon>Exidiaceae</taxon>
        <taxon>Exidia</taxon>
    </lineage>
</organism>
<dbReference type="InterPro" id="IPR036865">
    <property type="entry name" value="CRAL-TRIO_dom_sf"/>
</dbReference>
<dbReference type="InterPro" id="IPR051026">
    <property type="entry name" value="PI/PC_transfer"/>
</dbReference>
<accession>A0A165QRS9</accession>
<dbReference type="SMART" id="SM01100">
    <property type="entry name" value="CRAL_TRIO_N"/>
    <property type="match status" value="1"/>
</dbReference>
<dbReference type="EMBL" id="KV425882">
    <property type="protein sequence ID" value="KZW03991.1"/>
    <property type="molecule type" value="Genomic_DNA"/>
</dbReference>
<dbReference type="SUPFAM" id="SSF52087">
    <property type="entry name" value="CRAL/TRIO domain"/>
    <property type="match status" value="1"/>
</dbReference>
<dbReference type="InterPro" id="IPR001251">
    <property type="entry name" value="CRAL-TRIO_dom"/>
</dbReference>
<dbReference type="SUPFAM" id="SSF46938">
    <property type="entry name" value="CRAL/TRIO N-terminal domain"/>
    <property type="match status" value="1"/>
</dbReference>
<dbReference type="Gene3D" id="3.40.525.10">
    <property type="entry name" value="CRAL-TRIO lipid binding domain"/>
    <property type="match status" value="1"/>
</dbReference>
<name>A0A165QRS9_EXIGL</name>
<dbReference type="SMART" id="SM00516">
    <property type="entry name" value="SEC14"/>
    <property type="match status" value="1"/>
</dbReference>
<dbReference type="OrthoDB" id="30289at2759"/>
<gene>
    <name evidence="2" type="ORF">EXIGLDRAFT_716008</name>
</gene>
<dbReference type="InParanoid" id="A0A165QRS9"/>
<dbReference type="AlphaFoldDB" id="A0A165QRS9"/>
<evidence type="ECO:0000313" key="2">
    <source>
        <dbReference type="EMBL" id="KZW03991.1"/>
    </source>
</evidence>
<dbReference type="Gene3D" id="1.10.8.20">
    <property type="entry name" value="N-terminal domain of phosphatidylinositol transfer protein sec14p"/>
    <property type="match status" value="1"/>
</dbReference>
<feature type="domain" description="CRAL-TRIO" evidence="1">
    <location>
        <begin position="108"/>
        <end position="287"/>
    </location>
</feature>
<reference evidence="2 3" key="1">
    <citation type="journal article" date="2016" name="Mol. Biol. Evol.">
        <title>Comparative Genomics of Early-Diverging Mushroom-Forming Fungi Provides Insights into the Origins of Lignocellulose Decay Capabilities.</title>
        <authorList>
            <person name="Nagy L.G."/>
            <person name="Riley R."/>
            <person name="Tritt A."/>
            <person name="Adam C."/>
            <person name="Daum C."/>
            <person name="Floudas D."/>
            <person name="Sun H."/>
            <person name="Yadav J.S."/>
            <person name="Pangilinan J."/>
            <person name="Larsson K.H."/>
            <person name="Matsuura K."/>
            <person name="Barry K."/>
            <person name="Labutti K."/>
            <person name="Kuo R."/>
            <person name="Ohm R.A."/>
            <person name="Bhattacharya S.S."/>
            <person name="Shirouzu T."/>
            <person name="Yoshinaga Y."/>
            <person name="Martin F.M."/>
            <person name="Grigoriev I.V."/>
            <person name="Hibbett D.S."/>
        </authorList>
    </citation>
    <scope>NUCLEOTIDE SEQUENCE [LARGE SCALE GENOMIC DNA]</scope>
    <source>
        <strain evidence="2 3">HHB12029</strain>
    </source>
</reference>
<dbReference type="Pfam" id="PF00650">
    <property type="entry name" value="CRAL_TRIO"/>
    <property type="match status" value="1"/>
</dbReference>
<evidence type="ECO:0000313" key="3">
    <source>
        <dbReference type="Proteomes" id="UP000077266"/>
    </source>
</evidence>
<dbReference type="STRING" id="1314781.A0A165QRS9"/>
<dbReference type="Proteomes" id="UP000077266">
    <property type="component" value="Unassembled WGS sequence"/>
</dbReference>
<dbReference type="PROSITE" id="PS50191">
    <property type="entry name" value="CRAL_TRIO"/>
    <property type="match status" value="1"/>
</dbReference>
<dbReference type="PANTHER" id="PTHR45657">
    <property type="entry name" value="CRAL-TRIO DOMAIN-CONTAINING PROTEIN YKL091C-RELATED"/>
    <property type="match status" value="1"/>
</dbReference>
<keyword evidence="3" id="KW-1185">Reference proteome</keyword>
<dbReference type="PANTHER" id="PTHR45657:SF3">
    <property type="entry name" value="TRANSPORTER, PUTATIVE (AFU_ORTHOLOGUE AFUA_5G09260)-RELATED"/>
    <property type="match status" value="1"/>
</dbReference>